<accession>E3NHM9</accession>
<dbReference type="InParanoid" id="E3NHM9"/>
<name>E3NHM9_CAERE</name>
<proteinExistence type="predicted"/>
<dbReference type="Proteomes" id="UP000008281">
    <property type="component" value="Unassembled WGS sequence"/>
</dbReference>
<dbReference type="EMBL" id="DS268682">
    <property type="protein sequence ID" value="EFO98321.1"/>
    <property type="molecule type" value="Genomic_DNA"/>
</dbReference>
<dbReference type="STRING" id="31234.E3NHM9"/>
<gene>
    <name evidence="1" type="ORF">CRE_24825</name>
</gene>
<evidence type="ECO:0000313" key="2">
    <source>
        <dbReference type="Proteomes" id="UP000008281"/>
    </source>
</evidence>
<protein>
    <submittedName>
        <fullName evidence="1">Uncharacterized protein</fullName>
    </submittedName>
</protein>
<evidence type="ECO:0000313" key="1">
    <source>
        <dbReference type="EMBL" id="EFO98321.1"/>
    </source>
</evidence>
<keyword evidence="2" id="KW-1185">Reference proteome</keyword>
<sequence>MSSEESPTIGDIAASRHQMGLWSCMSYVIVKKDEFPSKI</sequence>
<organism evidence="2">
    <name type="scientific">Caenorhabditis remanei</name>
    <name type="common">Caenorhabditis vulgaris</name>
    <dbReference type="NCBI Taxonomy" id="31234"/>
    <lineage>
        <taxon>Eukaryota</taxon>
        <taxon>Metazoa</taxon>
        <taxon>Ecdysozoa</taxon>
        <taxon>Nematoda</taxon>
        <taxon>Chromadorea</taxon>
        <taxon>Rhabditida</taxon>
        <taxon>Rhabditina</taxon>
        <taxon>Rhabditomorpha</taxon>
        <taxon>Rhabditoidea</taxon>
        <taxon>Rhabditidae</taxon>
        <taxon>Peloderinae</taxon>
        <taxon>Caenorhabditis</taxon>
    </lineage>
</organism>
<dbReference type="HOGENOM" id="CLU_3320521_0_0_1"/>
<reference evidence="1" key="1">
    <citation type="submission" date="2007-07" db="EMBL/GenBank/DDBJ databases">
        <title>PCAP assembly of the Caenorhabditis remanei genome.</title>
        <authorList>
            <consortium name="The Caenorhabditis remanei Sequencing Consortium"/>
            <person name="Wilson R.K."/>
        </authorList>
    </citation>
    <scope>NUCLEOTIDE SEQUENCE [LARGE SCALE GENOMIC DNA]</scope>
    <source>
        <strain evidence="1">PB4641</strain>
    </source>
</reference>
<dbReference type="AlphaFoldDB" id="E3NHM9"/>